<accession>A0ABQ0PYP5</accession>
<evidence type="ECO:0000313" key="1">
    <source>
        <dbReference type="EMBL" id="GBQ84860.1"/>
    </source>
</evidence>
<dbReference type="EMBL" id="BAPF01000050">
    <property type="protein sequence ID" value="GBQ84860.1"/>
    <property type="molecule type" value="Genomic_DNA"/>
</dbReference>
<organism evidence="1 2">
    <name type="scientific">Acetobacter malorum DSM 14337</name>
    <dbReference type="NCBI Taxonomy" id="1307910"/>
    <lineage>
        <taxon>Bacteria</taxon>
        <taxon>Pseudomonadati</taxon>
        <taxon>Pseudomonadota</taxon>
        <taxon>Alphaproteobacteria</taxon>
        <taxon>Acetobacterales</taxon>
        <taxon>Acetobacteraceae</taxon>
        <taxon>Acetobacter</taxon>
    </lineage>
</organism>
<name>A0ABQ0PYP5_9PROT</name>
<protein>
    <submittedName>
        <fullName evidence="1">Uncharacterized protein</fullName>
    </submittedName>
</protein>
<keyword evidence="2" id="KW-1185">Reference proteome</keyword>
<proteinExistence type="predicted"/>
<dbReference type="GeneID" id="29556881"/>
<dbReference type="RefSeq" id="WP_061505588.1">
    <property type="nucleotide sequence ID" value="NZ_BAPF01000050.1"/>
</dbReference>
<dbReference type="Proteomes" id="UP001065047">
    <property type="component" value="Unassembled WGS sequence"/>
</dbReference>
<evidence type="ECO:0000313" key="2">
    <source>
        <dbReference type="Proteomes" id="UP001065047"/>
    </source>
</evidence>
<sequence>METFTFACNVNMNVNYSGEKGLVEIPSAVNVPFDLNVDDCPNLRTIAPDLVVGDRLSMRRCTSLKSFPDNMYIPGRLILSGCSGLELIGEGLKVGDGLYLDGCTSLTELPKDLHVESGIIELTGCEGIRIPQEVIDRHANGALINFPDNYSIIPKQA</sequence>
<gene>
    <name evidence="1" type="ORF">AA14337_2933</name>
</gene>
<reference evidence="1" key="1">
    <citation type="submission" date="2013-04" db="EMBL/GenBank/DDBJ databases">
        <title>The genome sequencing project of 58 acetic acid bacteria.</title>
        <authorList>
            <person name="Okamoto-Kainuma A."/>
            <person name="Ishikawa M."/>
            <person name="Umino S."/>
            <person name="Koizumi Y."/>
            <person name="Shiwa Y."/>
            <person name="Yoshikawa H."/>
            <person name="Matsutani M."/>
            <person name="Matsushita K."/>
        </authorList>
    </citation>
    <scope>NUCLEOTIDE SEQUENCE</scope>
    <source>
        <strain evidence="1">DSM 14337</strain>
    </source>
</reference>
<comment type="caution">
    <text evidence="1">The sequence shown here is derived from an EMBL/GenBank/DDBJ whole genome shotgun (WGS) entry which is preliminary data.</text>
</comment>